<feature type="chain" id="PRO_5035898558" evidence="1">
    <location>
        <begin position="35"/>
        <end position="244"/>
    </location>
</feature>
<dbReference type="AlphaFoldDB" id="A0A8S4RTD2"/>
<gene>
    <name evidence="2" type="primary">jg25859</name>
    <name evidence="2" type="ORF">PAEG_LOCUS16911</name>
</gene>
<accession>A0A8S4RTD2</accession>
<protein>
    <submittedName>
        <fullName evidence="2">Jg25859 protein</fullName>
    </submittedName>
</protein>
<feature type="signal peptide" evidence="1">
    <location>
        <begin position="1"/>
        <end position="34"/>
    </location>
</feature>
<dbReference type="OrthoDB" id="7466056at2759"/>
<keyword evidence="3" id="KW-1185">Reference proteome</keyword>
<dbReference type="Proteomes" id="UP000838756">
    <property type="component" value="Unassembled WGS sequence"/>
</dbReference>
<sequence>MQNSIWHQSFPIRTTQTKMFKLVVLCAFLAAAVAEPSGLFAPLAYSTSFLAPARTTITNQASSVIHPSPFAYSAPWAYNAPLGHLIKKRSPSVVSSYIAPSTYIAHSPIATTYAASPFAYTSYSPLATTYGAPIYTTAAHFIKKRSALFYGPTTYVAPSAYHAPLLTPTYTAPIYSTPYVSSAPITYTHLIKKRSAPFALTAYAAPAAFSHQSRVDIKSSPAVATYSYSSPITYASPYGFTRLI</sequence>
<proteinExistence type="predicted"/>
<reference evidence="2" key="1">
    <citation type="submission" date="2022-03" db="EMBL/GenBank/DDBJ databases">
        <authorList>
            <person name="Lindestad O."/>
        </authorList>
    </citation>
    <scope>NUCLEOTIDE SEQUENCE</scope>
</reference>
<name>A0A8S4RTD2_9NEOP</name>
<comment type="caution">
    <text evidence="2">The sequence shown here is derived from an EMBL/GenBank/DDBJ whole genome shotgun (WGS) entry which is preliminary data.</text>
</comment>
<evidence type="ECO:0000313" key="3">
    <source>
        <dbReference type="Proteomes" id="UP000838756"/>
    </source>
</evidence>
<dbReference type="EMBL" id="CAKXAJ010025494">
    <property type="protein sequence ID" value="CAH2240315.1"/>
    <property type="molecule type" value="Genomic_DNA"/>
</dbReference>
<keyword evidence="1" id="KW-0732">Signal</keyword>
<organism evidence="2 3">
    <name type="scientific">Pararge aegeria aegeria</name>
    <dbReference type="NCBI Taxonomy" id="348720"/>
    <lineage>
        <taxon>Eukaryota</taxon>
        <taxon>Metazoa</taxon>
        <taxon>Ecdysozoa</taxon>
        <taxon>Arthropoda</taxon>
        <taxon>Hexapoda</taxon>
        <taxon>Insecta</taxon>
        <taxon>Pterygota</taxon>
        <taxon>Neoptera</taxon>
        <taxon>Endopterygota</taxon>
        <taxon>Lepidoptera</taxon>
        <taxon>Glossata</taxon>
        <taxon>Ditrysia</taxon>
        <taxon>Papilionoidea</taxon>
        <taxon>Nymphalidae</taxon>
        <taxon>Satyrinae</taxon>
        <taxon>Satyrini</taxon>
        <taxon>Parargina</taxon>
        <taxon>Pararge</taxon>
    </lineage>
</organism>
<evidence type="ECO:0000313" key="2">
    <source>
        <dbReference type="EMBL" id="CAH2240315.1"/>
    </source>
</evidence>
<evidence type="ECO:0000256" key="1">
    <source>
        <dbReference type="SAM" id="SignalP"/>
    </source>
</evidence>